<protein>
    <submittedName>
        <fullName evidence="1">Uncharacterized protein</fullName>
    </submittedName>
</protein>
<name>A0A7T1T987_9ACTN</name>
<organism evidence="1 2">
    <name type="scientific">Streptomyces bathyalis</name>
    <dbReference type="NCBI Taxonomy" id="2710756"/>
    <lineage>
        <taxon>Bacteria</taxon>
        <taxon>Bacillati</taxon>
        <taxon>Actinomycetota</taxon>
        <taxon>Actinomycetes</taxon>
        <taxon>Kitasatosporales</taxon>
        <taxon>Streptomycetaceae</taxon>
        <taxon>Streptomyces</taxon>
    </lineage>
</organism>
<evidence type="ECO:0000313" key="1">
    <source>
        <dbReference type="EMBL" id="QPP08717.1"/>
    </source>
</evidence>
<accession>A0A7T1T987</accession>
<gene>
    <name evidence="1" type="ORF">G4Z16_22525</name>
</gene>
<keyword evidence="2" id="KW-1185">Reference proteome</keyword>
<evidence type="ECO:0000313" key="2">
    <source>
        <dbReference type="Proteomes" id="UP000595046"/>
    </source>
</evidence>
<dbReference type="Proteomes" id="UP000595046">
    <property type="component" value="Chromosome"/>
</dbReference>
<dbReference type="KEGG" id="sbat:G4Z16_22525"/>
<proteinExistence type="predicted"/>
<reference evidence="2" key="1">
    <citation type="submission" date="2020-02" db="EMBL/GenBank/DDBJ databases">
        <title>Streptomyces sp. ASO4wet.</title>
        <authorList>
            <person name="Risdian C."/>
            <person name="Landwehr W."/>
            <person name="Schupp P."/>
            <person name="Wink J."/>
        </authorList>
    </citation>
    <scope>NUCLEOTIDE SEQUENCE [LARGE SCALE GENOMIC DNA]</scope>
    <source>
        <strain evidence="2">ASO4wet</strain>
    </source>
</reference>
<dbReference type="AlphaFoldDB" id="A0A7T1T987"/>
<dbReference type="EMBL" id="CP048882">
    <property type="protein sequence ID" value="QPP08717.1"/>
    <property type="molecule type" value="Genomic_DNA"/>
</dbReference>
<sequence length="55" mass="5811">MSAAMQAIINGVRAAALGALPMPAGPWSSTGWGRFPQLVIRPRGRRPALAIRQDA</sequence>
<dbReference type="RefSeq" id="WP_197352502.1">
    <property type="nucleotide sequence ID" value="NZ_CP048882.1"/>
</dbReference>